<dbReference type="Pfam" id="PF13439">
    <property type="entry name" value="Glyco_transf_4"/>
    <property type="match status" value="1"/>
</dbReference>
<dbReference type="InterPro" id="IPR028098">
    <property type="entry name" value="Glyco_trans_4-like_N"/>
</dbReference>
<dbReference type="AlphaFoldDB" id="A0A7H0VCV7"/>
<evidence type="ECO:0000256" key="1">
    <source>
        <dbReference type="ARBA" id="ARBA00022679"/>
    </source>
</evidence>
<evidence type="ECO:0000313" key="5">
    <source>
        <dbReference type="Proteomes" id="UP000516305"/>
    </source>
</evidence>
<accession>A0A7H0VCV7</accession>
<dbReference type="CDD" id="cd03809">
    <property type="entry name" value="GT4_MtfB-like"/>
    <property type="match status" value="1"/>
</dbReference>
<dbReference type="GO" id="GO:0009103">
    <property type="term" value="P:lipopolysaccharide biosynthetic process"/>
    <property type="evidence" value="ECO:0007669"/>
    <property type="project" value="TreeGrafter"/>
</dbReference>
<dbReference type="EMBL" id="CP060139">
    <property type="protein sequence ID" value="QNR23555.1"/>
    <property type="molecule type" value="Genomic_DNA"/>
</dbReference>
<dbReference type="InterPro" id="IPR001296">
    <property type="entry name" value="Glyco_trans_1"/>
</dbReference>
<proteinExistence type="predicted"/>
<name>A0A7H0VCV7_9FLAO</name>
<reference evidence="4 5" key="1">
    <citation type="submission" date="2020-08" db="EMBL/GenBank/DDBJ databases">
        <title>Croceimicrobium hydrocarbonivorans gen. nov., sp. nov., a novel marine bacterium isolated from a bacterial consortium that degrades polyethylene terephthalate.</title>
        <authorList>
            <person name="Liu R."/>
        </authorList>
    </citation>
    <scope>NUCLEOTIDE SEQUENCE [LARGE SCALE GENOMIC DNA]</scope>
    <source>
        <strain evidence="4 5">A20-9</strain>
    </source>
</reference>
<evidence type="ECO:0000259" key="2">
    <source>
        <dbReference type="Pfam" id="PF00534"/>
    </source>
</evidence>
<protein>
    <submittedName>
        <fullName evidence="4">Glycosyltransferase family 4 protein</fullName>
    </submittedName>
</protein>
<dbReference type="KEGG" id="chyd:H4K34_14380"/>
<keyword evidence="1 4" id="KW-0808">Transferase</keyword>
<dbReference type="PANTHER" id="PTHR46401">
    <property type="entry name" value="GLYCOSYLTRANSFERASE WBBK-RELATED"/>
    <property type="match status" value="1"/>
</dbReference>
<dbReference type="GO" id="GO:0016757">
    <property type="term" value="F:glycosyltransferase activity"/>
    <property type="evidence" value="ECO:0007669"/>
    <property type="project" value="InterPro"/>
</dbReference>
<evidence type="ECO:0000313" key="4">
    <source>
        <dbReference type="EMBL" id="QNR23555.1"/>
    </source>
</evidence>
<sequence>MRIGIEAQRIFREKKHGMDFVVLELIRELQHIDQENEYFIFVNEGPDNQVIQESSNFKIIEFGGSYPIWEQIKLPRMAKKYQLDILHCTSNTAPVFCPVPLVVTIHDIIYMEVKNVMGKGYTPYQLFGNLYRKAVVSRLVNRARKIITVSNYERQTIHNYFKDLPTENLIAVYNGVSKHFKPVEDEKELERITQKYQLPDNYVLFLGNTDPKKNTANTLVAFAEYCHRYGHDYKLMVGDLDREVIRKHLQEAGLEAELDQIQNTGYIPNAEMPALISKAKVFLYPSLRESFGIPLLEAMACATPVLSGQTSSLPEVAADAALLVDVTKPENITEGLHQLISDSTLSQSLVEKGLQRSKSFSWENTARETLRVYTQLMDAHA</sequence>
<dbReference type="RefSeq" id="WP_210758087.1">
    <property type="nucleotide sequence ID" value="NZ_CP060139.1"/>
</dbReference>
<dbReference type="PANTHER" id="PTHR46401:SF2">
    <property type="entry name" value="GLYCOSYLTRANSFERASE WBBK-RELATED"/>
    <property type="match status" value="1"/>
</dbReference>
<organism evidence="4 5">
    <name type="scientific">Croceimicrobium hydrocarbonivorans</name>
    <dbReference type="NCBI Taxonomy" id="2761580"/>
    <lineage>
        <taxon>Bacteria</taxon>
        <taxon>Pseudomonadati</taxon>
        <taxon>Bacteroidota</taxon>
        <taxon>Flavobacteriia</taxon>
        <taxon>Flavobacteriales</taxon>
        <taxon>Owenweeksiaceae</taxon>
        <taxon>Croceimicrobium</taxon>
    </lineage>
</organism>
<dbReference type="Proteomes" id="UP000516305">
    <property type="component" value="Chromosome"/>
</dbReference>
<feature type="domain" description="Glycosyltransferase subfamily 4-like N-terminal" evidence="3">
    <location>
        <begin position="17"/>
        <end position="177"/>
    </location>
</feature>
<feature type="domain" description="Glycosyl transferase family 1" evidence="2">
    <location>
        <begin position="197"/>
        <end position="354"/>
    </location>
</feature>
<evidence type="ECO:0000259" key="3">
    <source>
        <dbReference type="Pfam" id="PF13439"/>
    </source>
</evidence>
<keyword evidence="5" id="KW-1185">Reference proteome</keyword>
<dbReference type="Pfam" id="PF00534">
    <property type="entry name" value="Glycos_transf_1"/>
    <property type="match status" value="1"/>
</dbReference>
<gene>
    <name evidence="4" type="ORF">H4K34_14380</name>
</gene>
<dbReference type="Gene3D" id="3.40.50.2000">
    <property type="entry name" value="Glycogen Phosphorylase B"/>
    <property type="match status" value="2"/>
</dbReference>
<dbReference type="SUPFAM" id="SSF53756">
    <property type="entry name" value="UDP-Glycosyltransferase/glycogen phosphorylase"/>
    <property type="match status" value="1"/>
</dbReference>